<accession>A0AAW1V6F9</accession>
<evidence type="ECO:0000313" key="9">
    <source>
        <dbReference type="Proteomes" id="UP001431783"/>
    </source>
</evidence>
<organism evidence="8 9">
    <name type="scientific">Henosepilachna vigintioctopunctata</name>
    <dbReference type="NCBI Taxonomy" id="420089"/>
    <lineage>
        <taxon>Eukaryota</taxon>
        <taxon>Metazoa</taxon>
        <taxon>Ecdysozoa</taxon>
        <taxon>Arthropoda</taxon>
        <taxon>Hexapoda</taxon>
        <taxon>Insecta</taxon>
        <taxon>Pterygota</taxon>
        <taxon>Neoptera</taxon>
        <taxon>Endopterygota</taxon>
        <taxon>Coleoptera</taxon>
        <taxon>Polyphaga</taxon>
        <taxon>Cucujiformia</taxon>
        <taxon>Coccinelloidea</taxon>
        <taxon>Coccinellidae</taxon>
        <taxon>Epilachninae</taxon>
        <taxon>Epilachnini</taxon>
        <taxon>Henosepilachna</taxon>
    </lineage>
</organism>
<proteinExistence type="inferred from homology"/>
<dbReference type="AlphaFoldDB" id="A0AAW1V6F9"/>
<dbReference type="Proteomes" id="UP001431783">
    <property type="component" value="Unassembled WGS sequence"/>
</dbReference>
<keyword evidence="3 6" id="KW-0378">Hydrolase</keyword>
<feature type="domain" description="Carboxylesterase type B" evidence="7">
    <location>
        <begin position="35"/>
        <end position="564"/>
    </location>
</feature>
<keyword evidence="6" id="KW-0732">Signal</keyword>
<dbReference type="EC" id="3.1.1.-" evidence="6"/>
<keyword evidence="5" id="KW-0325">Glycoprotein</keyword>
<dbReference type="SUPFAM" id="SSF53474">
    <property type="entry name" value="alpha/beta-Hydrolases"/>
    <property type="match status" value="1"/>
</dbReference>
<protein>
    <recommendedName>
        <fullName evidence="6">Carboxylic ester hydrolase</fullName>
        <ecNumber evidence="6">3.1.1.-</ecNumber>
    </recommendedName>
</protein>
<evidence type="ECO:0000256" key="6">
    <source>
        <dbReference type="RuleBase" id="RU361235"/>
    </source>
</evidence>
<gene>
    <name evidence="8" type="ORF">WA026_000580</name>
</gene>
<reference evidence="8 9" key="1">
    <citation type="submission" date="2023-03" db="EMBL/GenBank/DDBJ databases">
        <title>Genome insight into feeding habits of ladybird beetles.</title>
        <authorList>
            <person name="Li H.-S."/>
            <person name="Huang Y.-H."/>
            <person name="Pang H."/>
        </authorList>
    </citation>
    <scope>NUCLEOTIDE SEQUENCE [LARGE SCALE GENOMIC DNA]</scope>
    <source>
        <strain evidence="8">SYSU_2023b</strain>
        <tissue evidence="8">Whole body</tissue>
    </source>
</reference>
<keyword evidence="4" id="KW-1015">Disulfide bond</keyword>
<evidence type="ECO:0000259" key="7">
    <source>
        <dbReference type="Pfam" id="PF00135"/>
    </source>
</evidence>
<evidence type="ECO:0000256" key="2">
    <source>
        <dbReference type="ARBA" id="ARBA00022487"/>
    </source>
</evidence>
<dbReference type="EMBL" id="JARQZJ010000121">
    <property type="protein sequence ID" value="KAK9888322.1"/>
    <property type="molecule type" value="Genomic_DNA"/>
</dbReference>
<dbReference type="InterPro" id="IPR019826">
    <property type="entry name" value="Carboxylesterase_B_AS"/>
</dbReference>
<feature type="chain" id="PRO_5043112217" description="Carboxylic ester hydrolase" evidence="6">
    <location>
        <begin position="22"/>
        <end position="585"/>
    </location>
</feature>
<dbReference type="GO" id="GO:0052689">
    <property type="term" value="F:carboxylic ester hydrolase activity"/>
    <property type="evidence" value="ECO:0007669"/>
    <property type="project" value="UniProtKB-KW"/>
</dbReference>
<evidence type="ECO:0000256" key="1">
    <source>
        <dbReference type="ARBA" id="ARBA00005964"/>
    </source>
</evidence>
<feature type="signal peptide" evidence="6">
    <location>
        <begin position="1"/>
        <end position="21"/>
    </location>
</feature>
<dbReference type="Pfam" id="PF00135">
    <property type="entry name" value="COesterase"/>
    <property type="match status" value="1"/>
</dbReference>
<evidence type="ECO:0000313" key="8">
    <source>
        <dbReference type="EMBL" id="KAK9888322.1"/>
    </source>
</evidence>
<dbReference type="Gene3D" id="3.40.50.1820">
    <property type="entry name" value="alpha/beta hydrolase"/>
    <property type="match status" value="1"/>
</dbReference>
<dbReference type="PROSITE" id="PS00122">
    <property type="entry name" value="CARBOXYLESTERASE_B_1"/>
    <property type="match status" value="1"/>
</dbReference>
<comment type="similarity">
    <text evidence="1 6">Belongs to the type-B carboxylesterase/lipase family.</text>
</comment>
<keyword evidence="2" id="KW-0719">Serine esterase</keyword>
<dbReference type="InterPro" id="IPR002018">
    <property type="entry name" value="CarbesteraseB"/>
</dbReference>
<comment type="caution">
    <text evidence="8">The sequence shown here is derived from an EMBL/GenBank/DDBJ whole genome shotgun (WGS) entry which is preliminary data.</text>
</comment>
<evidence type="ECO:0000256" key="5">
    <source>
        <dbReference type="ARBA" id="ARBA00023180"/>
    </source>
</evidence>
<dbReference type="PANTHER" id="PTHR11559">
    <property type="entry name" value="CARBOXYLESTERASE"/>
    <property type="match status" value="1"/>
</dbReference>
<dbReference type="InterPro" id="IPR050309">
    <property type="entry name" value="Type-B_Carboxylest/Lipase"/>
</dbReference>
<evidence type="ECO:0000256" key="3">
    <source>
        <dbReference type="ARBA" id="ARBA00022801"/>
    </source>
</evidence>
<name>A0AAW1V6F9_9CUCU</name>
<sequence>MINRTVILFFIVLYWANFTGALKFVKKQFQRPYLQVHTYNGIVQGTRLKSDYLSSGYYYAYMGIPYAQPPLGPLRFRAPVSPKNWSNVLDGRREGAYCVGIDIEIENRTIKTDIIGSEDCLFLNVFNSQNPKNAERLKSVMVFLHGGGFMSGSSNVSQLGADLLASEDVIVVTLNYRLGILGFLSTEDMASPGNYGLKDQNMALQWVQQNIHHFGGDPGSVTIFGQSAGAASVHFHILSPKSKGLFHKAIMESGTALCTWSNQRSPRNMAYLVGLANGIINSRNTYELVERLRGIPLADFKISIAASTLAMIAASLKMGLPTAPSIEPQHEEAFLSHEYLYEMLNAGDFNRVPIMLGVNANESLFFIKVIELVKPFLMVFDIDPSLAVPSSMNISNQISALEIGKMISDFYLGPDGSFWNVDSITLMKFLSHDVYTRPIRKTAILMAKYVPVYFYHFSYQGYLGANGIHQLGQHKNIQGVAHEEELGYLFNKFGNKSKRKSDYTVRNNMLKLWTNFAKYGNPTPREESRLSNLIWPTVLPMQRSSLKHLDINEILTVRNVMNEQVYINWWENIFNMYAVPPLRTY</sequence>
<evidence type="ECO:0000256" key="4">
    <source>
        <dbReference type="ARBA" id="ARBA00023157"/>
    </source>
</evidence>
<dbReference type="InterPro" id="IPR029058">
    <property type="entry name" value="AB_hydrolase_fold"/>
</dbReference>
<keyword evidence="9" id="KW-1185">Reference proteome</keyword>